<dbReference type="Proteomes" id="UP001652582">
    <property type="component" value="Chromosome 12"/>
</dbReference>
<evidence type="ECO:0000313" key="7">
    <source>
        <dbReference type="RefSeq" id="XP_023952640.2"/>
    </source>
</evidence>
<evidence type="ECO:0000259" key="5">
    <source>
        <dbReference type="PROSITE" id="PS51340"/>
    </source>
</evidence>
<dbReference type="PANTHER" id="PTHR14237">
    <property type="entry name" value="MOLYBDOPTERIN COFACTOR SULFURASE MOSC"/>
    <property type="match status" value="1"/>
</dbReference>
<keyword evidence="6" id="KW-1185">Reference proteome</keyword>
<feature type="domain" description="MOSC" evidence="5">
    <location>
        <begin position="664"/>
        <end position="820"/>
    </location>
</feature>
<dbReference type="InterPro" id="IPR028886">
    <property type="entry name" value="MoCo_sulfurase"/>
</dbReference>
<dbReference type="Pfam" id="PF03473">
    <property type="entry name" value="MOSC"/>
    <property type="match status" value="1"/>
</dbReference>
<dbReference type="InterPro" id="IPR015424">
    <property type="entry name" value="PyrdxlP-dep_Trfase"/>
</dbReference>
<comment type="function">
    <text evidence="4">Sulfurates the molybdenum cofactor. Sulfation of molybdenum is essential for xanthine dehydrogenase (XDH) and aldehyde oxidase (ADO) enzymes in which molybdenum cofactor is liganded by 1 oxygen and 1 sulfur atom in active form.</text>
</comment>
<feature type="modified residue" description="N6-(pyridoxal phosphate)lysine" evidence="4">
    <location>
        <position position="248"/>
    </location>
</feature>
<dbReference type="GO" id="GO:0030151">
    <property type="term" value="F:molybdenum ion binding"/>
    <property type="evidence" value="ECO:0007669"/>
    <property type="project" value="UniProtKB-UniRule"/>
</dbReference>
<dbReference type="InterPro" id="IPR005302">
    <property type="entry name" value="MoCF_Sase_C"/>
</dbReference>
<evidence type="ECO:0000256" key="3">
    <source>
        <dbReference type="ARBA" id="ARBA00023150"/>
    </source>
</evidence>
<dbReference type="GO" id="GO:0016829">
    <property type="term" value="F:lyase activity"/>
    <property type="evidence" value="ECO:0007669"/>
    <property type="project" value="UniProtKB-UniRule"/>
</dbReference>
<comment type="cofactor">
    <cofactor evidence="4">
        <name>pyridoxal 5'-phosphate</name>
        <dbReference type="ChEBI" id="CHEBI:597326"/>
    </cofactor>
</comment>
<dbReference type="InterPro" id="IPR005303">
    <property type="entry name" value="MOCOS_middle"/>
</dbReference>
<dbReference type="Pfam" id="PF00266">
    <property type="entry name" value="Aminotran_5"/>
    <property type="match status" value="1"/>
</dbReference>
<dbReference type="Pfam" id="PF03476">
    <property type="entry name" value="MOSC_N"/>
    <property type="match status" value="1"/>
</dbReference>
<comment type="similarity">
    <text evidence="4">Belongs to the class-V pyridoxal-phosphate-dependent aminotransferase family. MOCOS subfamily.</text>
</comment>
<sequence length="828" mass="94059">MSVLSSVIDNQRMQNIRNEFGRLGDKCYLDNAGTALYPQILLTKVNEDLSSNVYLNPHSDKYTRDCIEQIRCTVLNHFNTDQSKYSVIFTSGSTQALKLVVETFEFNSKDDENSHGSYIYLRDNHTSVIGLRELAEQKNADIIHISHDDFLNSLKTCKKGKLRCTETNMSKSNTLLAYPAQSNFNGYKYPLDCVEKIKNGCLNSYLKTQLCEVNCNWYILLDAASFVATSKLDLSSTQPDFVCLSFYKIFGFPTGLGALLVKNTSQNVLLKKYFGGGTVDIVLSSEDFHIKRQSLHERFEDGTLPFLSIITLKHCYNVLANLIPKVINNDIMDTLSHHTYNLAKDLYKQFSDLRHPNGTKAVILYMDSDFSDIKKQGGIVTFNLIREDGTYIGYAEFQHMADLFNISLRTGCFCNSGSCQRHLIVTNKEMKNMHKAGHKCGDEVDIVNGRPTGAVRVSFGYHNTFNDVDKLVAMVTKCFVRQNYQKPERYMLKYKNDVVEIPKTKEISFKEEILALLNEKKILNNTSETINTGSKATLAEIAIFPIKSCGAFKINSGWKIGSKGFEYDREWMIVKDNGVCLTQKQNTQMCMIQPVIDLNTRRLTLNFKGSTISIPLDMSPNNKYQERSTTPFCQSKVCTDIVKGYDCGDDVADWISNALGISYLRLIRQASDDSRMKKNKNSEEKNMLSLSNQAQFLLINKATVRWLKNKIRDTTFTDDLESLTDRFRGNLVVNTSYELIEREWQTVIIGKQQFKVDGPCSRCQMVCIDQSTGEKTVEPLRTISEEFAGKMRFGIYLSYLGPVNGCKDLTLYTNSDVTPYLNDDNISR</sequence>
<dbReference type="InterPro" id="IPR000192">
    <property type="entry name" value="Aminotrans_V_dom"/>
</dbReference>
<protein>
    <recommendedName>
        <fullName evidence="4">Molybdenum cofactor sulfurase</fullName>
        <shortName evidence="4">MCS</shortName>
        <shortName evidence="4">MOS</shortName>
        <shortName evidence="4">MoCo sulfurase</shortName>
        <ecNumber evidence="4">2.8.1.9</ecNumber>
    </recommendedName>
    <alternativeName>
        <fullName evidence="4">Molybdenum cofactor sulfurtransferase</fullName>
    </alternativeName>
    <alternativeName>
        <fullName evidence="4">Protein maroon-like</fullName>
        <shortName evidence="4">Ma-l</shortName>
    </alternativeName>
</protein>
<evidence type="ECO:0000313" key="6">
    <source>
        <dbReference type="Proteomes" id="UP001652582"/>
    </source>
</evidence>
<evidence type="ECO:0000256" key="4">
    <source>
        <dbReference type="HAMAP-Rule" id="MF_03050"/>
    </source>
</evidence>
<dbReference type="SUPFAM" id="SSF141673">
    <property type="entry name" value="MOSC N-terminal domain-like"/>
    <property type="match status" value="1"/>
</dbReference>
<evidence type="ECO:0000256" key="1">
    <source>
        <dbReference type="ARBA" id="ARBA00022679"/>
    </source>
</evidence>
<dbReference type="PROSITE" id="PS51340">
    <property type="entry name" value="MOSC"/>
    <property type="match status" value="1"/>
</dbReference>
<dbReference type="GO" id="GO:0030170">
    <property type="term" value="F:pyridoxal phosphate binding"/>
    <property type="evidence" value="ECO:0007669"/>
    <property type="project" value="UniProtKB-UniRule"/>
</dbReference>
<feature type="active site" evidence="4">
    <location>
        <position position="414"/>
    </location>
</feature>
<dbReference type="GeneID" id="112056437"/>
<organism evidence="6 7">
    <name type="scientific">Bicyclus anynana</name>
    <name type="common">Squinting bush brown butterfly</name>
    <dbReference type="NCBI Taxonomy" id="110368"/>
    <lineage>
        <taxon>Eukaryota</taxon>
        <taxon>Metazoa</taxon>
        <taxon>Ecdysozoa</taxon>
        <taxon>Arthropoda</taxon>
        <taxon>Hexapoda</taxon>
        <taxon>Insecta</taxon>
        <taxon>Pterygota</taxon>
        <taxon>Neoptera</taxon>
        <taxon>Endopterygota</taxon>
        <taxon>Lepidoptera</taxon>
        <taxon>Glossata</taxon>
        <taxon>Ditrysia</taxon>
        <taxon>Papilionoidea</taxon>
        <taxon>Nymphalidae</taxon>
        <taxon>Satyrinae</taxon>
        <taxon>Satyrini</taxon>
        <taxon>Mycalesina</taxon>
        <taxon>Bicyclus</taxon>
    </lineage>
</organism>
<name>A0A6J1NYF7_BICAN</name>
<dbReference type="PANTHER" id="PTHR14237:SF80">
    <property type="entry name" value="MOLYBDENUM COFACTOR SULFURASE"/>
    <property type="match status" value="1"/>
</dbReference>
<dbReference type="InterPro" id="IPR015422">
    <property type="entry name" value="PyrdxlP-dep_Trfase_small"/>
</dbReference>
<dbReference type="RefSeq" id="XP_023952640.2">
    <property type="nucleotide sequence ID" value="XM_024096872.2"/>
</dbReference>
<evidence type="ECO:0000256" key="2">
    <source>
        <dbReference type="ARBA" id="ARBA00022898"/>
    </source>
</evidence>
<keyword evidence="3 4" id="KW-0501">Molybdenum cofactor biosynthesis</keyword>
<dbReference type="GO" id="GO:0008265">
    <property type="term" value="F:molybdenum cofactor sulfurtransferase activity"/>
    <property type="evidence" value="ECO:0007669"/>
    <property type="project" value="UniProtKB-UniRule"/>
</dbReference>
<dbReference type="Gene3D" id="3.40.640.10">
    <property type="entry name" value="Type I PLP-dependent aspartate aminotransferase-like (Major domain)"/>
    <property type="match status" value="1"/>
</dbReference>
<dbReference type="InterPro" id="IPR015421">
    <property type="entry name" value="PyrdxlP-dep_Trfase_major"/>
</dbReference>
<dbReference type="GO" id="GO:0006777">
    <property type="term" value="P:Mo-molybdopterin cofactor biosynthetic process"/>
    <property type="evidence" value="ECO:0007669"/>
    <property type="project" value="UniProtKB-UniRule"/>
</dbReference>
<dbReference type="OrthoDB" id="420046at2759"/>
<proteinExistence type="inferred from homology"/>
<reference evidence="7" key="1">
    <citation type="submission" date="2025-08" db="UniProtKB">
        <authorList>
            <consortium name="RefSeq"/>
        </authorList>
    </citation>
    <scope>IDENTIFICATION</scope>
</reference>
<dbReference type="KEGG" id="bany:112056437"/>
<keyword evidence="2 4" id="KW-0663">Pyridoxal phosphate</keyword>
<dbReference type="AlphaFoldDB" id="A0A6J1NYF7"/>
<dbReference type="HAMAP" id="MF_03050">
    <property type="entry name" value="MOCOS"/>
    <property type="match status" value="1"/>
</dbReference>
<dbReference type="SUPFAM" id="SSF53383">
    <property type="entry name" value="PLP-dependent transferases"/>
    <property type="match status" value="1"/>
</dbReference>
<accession>A0A6J1NYF7</accession>
<comment type="catalytic activity">
    <reaction evidence="4">
        <text>Mo-molybdopterin + L-cysteine + AH2 = thio-Mo-molybdopterin + L-alanine + A + H2O</text>
        <dbReference type="Rhea" id="RHEA:42636"/>
        <dbReference type="ChEBI" id="CHEBI:13193"/>
        <dbReference type="ChEBI" id="CHEBI:15377"/>
        <dbReference type="ChEBI" id="CHEBI:17499"/>
        <dbReference type="ChEBI" id="CHEBI:35235"/>
        <dbReference type="ChEBI" id="CHEBI:57972"/>
        <dbReference type="ChEBI" id="CHEBI:71302"/>
        <dbReference type="ChEBI" id="CHEBI:82685"/>
        <dbReference type="EC" id="2.8.1.9"/>
    </reaction>
</comment>
<gene>
    <name evidence="7" type="primary">LOC112056437</name>
    <name evidence="4" type="synonym">mal</name>
</gene>
<dbReference type="EC" id="2.8.1.9" evidence="4"/>
<dbReference type="Gene3D" id="3.90.1150.10">
    <property type="entry name" value="Aspartate Aminotransferase, domain 1"/>
    <property type="match status" value="1"/>
</dbReference>
<keyword evidence="1 4" id="KW-0808">Transferase</keyword>